<keyword evidence="3" id="KW-1185">Reference proteome</keyword>
<dbReference type="eggNOG" id="ENOG502R120">
    <property type="taxonomic scope" value="Eukaryota"/>
</dbReference>
<evidence type="ECO:0000313" key="3">
    <source>
        <dbReference type="Proteomes" id="UP000008493"/>
    </source>
</evidence>
<gene>
    <name evidence="2" type="ORF">AGABI1DRAFT_116518</name>
</gene>
<dbReference type="RefSeq" id="XP_007334166.1">
    <property type="nucleotide sequence ID" value="XM_007334104.1"/>
</dbReference>
<dbReference type="Proteomes" id="UP000008493">
    <property type="component" value="Unassembled WGS sequence"/>
</dbReference>
<reference evidence="3" key="1">
    <citation type="journal article" date="2012" name="Proc. Natl. Acad. Sci. U.S.A.">
        <title>Genome sequence of the button mushroom Agaricus bisporus reveals mechanisms governing adaptation to a humic-rich ecological niche.</title>
        <authorList>
            <person name="Morin E."/>
            <person name="Kohler A."/>
            <person name="Baker A.R."/>
            <person name="Foulongne-Oriol M."/>
            <person name="Lombard V."/>
            <person name="Nagy L.G."/>
            <person name="Ohm R.A."/>
            <person name="Patyshakuliyeva A."/>
            <person name="Brun A."/>
            <person name="Aerts A.L."/>
            <person name="Bailey A.M."/>
            <person name="Billette C."/>
            <person name="Coutinho P.M."/>
            <person name="Deakin G."/>
            <person name="Doddapaneni H."/>
            <person name="Floudas D."/>
            <person name="Grimwood J."/>
            <person name="Hilden K."/>
            <person name="Kuees U."/>
            <person name="LaButti K.M."/>
            <person name="Lapidus A."/>
            <person name="Lindquist E.A."/>
            <person name="Lucas S.M."/>
            <person name="Murat C."/>
            <person name="Riley R.W."/>
            <person name="Salamov A.A."/>
            <person name="Schmutz J."/>
            <person name="Subramanian V."/>
            <person name="Woesten H.A.B."/>
            <person name="Xu J."/>
            <person name="Eastwood D.C."/>
            <person name="Foster G.D."/>
            <person name="Sonnenberg A.S."/>
            <person name="Cullen D."/>
            <person name="de Vries R.P."/>
            <person name="Lundell T."/>
            <person name="Hibbett D.S."/>
            <person name="Henrissat B."/>
            <person name="Burton K.S."/>
            <person name="Kerrigan R.W."/>
            <person name="Challen M.P."/>
            <person name="Grigoriev I.V."/>
            <person name="Martin F."/>
        </authorList>
    </citation>
    <scope>NUCLEOTIDE SEQUENCE [LARGE SCALE GENOMIC DNA]</scope>
    <source>
        <strain evidence="3">JB137-S8 / ATCC MYA-4627 / FGSC 10392</strain>
    </source>
</reference>
<dbReference type="AlphaFoldDB" id="K5WIX3"/>
<dbReference type="EMBL" id="JH971417">
    <property type="protein sequence ID" value="EKM75231.1"/>
    <property type="molecule type" value="Genomic_DNA"/>
</dbReference>
<name>K5WIX3_AGABU</name>
<accession>K5WIX3</accession>
<sequence length="132" mass="14701">MAIDPSRLEKELTSSKTSRLRLMTLLSLYDMLPHSISRPPTGQEPMDLDDAIDQETVQRILALVQAMEQSGSRPNDDDHTIQQIQRQIVGVEPPITRNDDDGSRGDSSNGLPHSRSSHDGDIDRARGSSRRN</sequence>
<proteinExistence type="predicted"/>
<feature type="compositionally biased region" description="Basic and acidic residues" evidence="1">
    <location>
        <begin position="116"/>
        <end position="126"/>
    </location>
</feature>
<dbReference type="HOGENOM" id="CLU_1916438_0_0_1"/>
<organism evidence="2 3">
    <name type="scientific">Agaricus bisporus var. burnettii (strain JB137-S8 / ATCC MYA-4627 / FGSC 10392)</name>
    <name type="common">White button mushroom</name>
    <dbReference type="NCBI Taxonomy" id="597362"/>
    <lineage>
        <taxon>Eukaryota</taxon>
        <taxon>Fungi</taxon>
        <taxon>Dikarya</taxon>
        <taxon>Basidiomycota</taxon>
        <taxon>Agaricomycotina</taxon>
        <taxon>Agaricomycetes</taxon>
        <taxon>Agaricomycetidae</taxon>
        <taxon>Agaricales</taxon>
        <taxon>Agaricineae</taxon>
        <taxon>Agaricaceae</taxon>
        <taxon>Agaricus</taxon>
    </lineage>
</organism>
<evidence type="ECO:0000313" key="2">
    <source>
        <dbReference type="EMBL" id="EKM75231.1"/>
    </source>
</evidence>
<dbReference type="KEGG" id="abp:AGABI1DRAFT116518"/>
<dbReference type="GeneID" id="18825140"/>
<protein>
    <submittedName>
        <fullName evidence="2">Uncharacterized protein</fullName>
    </submittedName>
</protein>
<evidence type="ECO:0000256" key="1">
    <source>
        <dbReference type="SAM" id="MobiDB-lite"/>
    </source>
</evidence>
<dbReference type="InParanoid" id="K5WIX3"/>
<dbReference type="OrthoDB" id="3025094at2759"/>
<feature type="region of interest" description="Disordered" evidence="1">
    <location>
        <begin position="67"/>
        <end position="132"/>
    </location>
</feature>